<evidence type="ECO:0000256" key="3">
    <source>
        <dbReference type="PROSITE-ProRule" id="PRU00339"/>
    </source>
</evidence>
<dbReference type="Proteomes" id="UP000618445">
    <property type="component" value="Unassembled WGS sequence"/>
</dbReference>
<gene>
    <name evidence="5" type="ORF">H6G05_19835</name>
</gene>
<dbReference type="PANTHER" id="PTHR45641:SF19">
    <property type="entry name" value="NEPHROCYSTIN-3"/>
    <property type="match status" value="1"/>
</dbReference>
<organism evidence="5 6">
    <name type="scientific">Phormidium tenue FACHB-1050</name>
    <dbReference type="NCBI Taxonomy" id="2692857"/>
    <lineage>
        <taxon>Bacteria</taxon>
        <taxon>Bacillati</taxon>
        <taxon>Cyanobacteriota</taxon>
        <taxon>Cyanophyceae</taxon>
        <taxon>Oscillatoriophycideae</taxon>
        <taxon>Oscillatoriales</taxon>
        <taxon>Oscillatoriaceae</taxon>
        <taxon>Phormidium</taxon>
    </lineage>
</organism>
<feature type="repeat" description="TPR" evidence="3">
    <location>
        <begin position="277"/>
        <end position="310"/>
    </location>
</feature>
<keyword evidence="6" id="KW-1185">Reference proteome</keyword>
<dbReference type="SUPFAM" id="SSF48452">
    <property type="entry name" value="TPR-like"/>
    <property type="match status" value="1"/>
</dbReference>
<dbReference type="PROSITE" id="PS50005">
    <property type="entry name" value="TPR"/>
    <property type="match status" value="1"/>
</dbReference>
<sequence>MDEKLIQLKLSGIAVPDRRYYTYTIQNIGDSYSSRKAYIKAIESYTKSIKRASDLLDREQVQYKNDVYETIAQLYLKTALLYKSMGNQSQADDALNNALDYYSRLGVDREYNNLSTAEFLTKGKIYTDDRLENLTVLAIAKNSEELIQRAIKARIAENHGYGGRIGDAYSVVANYKMAIQYYEQAIKRETESRLSRKQIDNRWRIEIYRKLARAYAGIGDVSTSLKYYLLAYESYLIVFEQTSQHVIANESRWREHREKLYRIIGRQPHTLSSSDSVGLLVEIGNLYKQIGEVDKAIAFYNKAQTILNKSHAARGGWGGGTPTASILSDEDDLGKLLADTSKERKPETTNQTEKK</sequence>
<reference evidence="5 6" key="1">
    <citation type="journal article" date="2020" name="ISME J.">
        <title>Comparative genomics reveals insights into cyanobacterial evolution and habitat adaptation.</title>
        <authorList>
            <person name="Chen M.Y."/>
            <person name="Teng W.K."/>
            <person name="Zhao L."/>
            <person name="Hu C.X."/>
            <person name="Zhou Y.K."/>
            <person name="Han B.P."/>
            <person name="Song L.R."/>
            <person name="Shu W.S."/>
        </authorList>
    </citation>
    <scope>NUCLEOTIDE SEQUENCE [LARGE SCALE GENOMIC DNA]</scope>
    <source>
        <strain evidence="5 6">FACHB-1050</strain>
    </source>
</reference>
<keyword evidence="2 3" id="KW-0802">TPR repeat</keyword>
<name>A0ABR8CHC3_9CYAN</name>
<dbReference type="PANTHER" id="PTHR45641">
    <property type="entry name" value="TETRATRICOPEPTIDE REPEAT PROTEIN (AFU_ORTHOLOGUE AFUA_6G03870)"/>
    <property type="match status" value="1"/>
</dbReference>
<evidence type="ECO:0000256" key="2">
    <source>
        <dbReference type="ARBA" id="ARBA00022803"/>
    </source>
</evidence>
<dbReference type="RefSeq" id="WP_190580706.1">
    <property type="nucleotide sequence ID" value="NZ_CAWPQU010000036.1"/>
</dbReference>
<dbReference type="EMBL" id="JACJQY010000041">
    <property type="protein sequence ID" value="MBD2319082.1"/>
    <property type="molecule type" value="Genomic_DNA"/>
</dbReference>
<evidence type="ECO:0000313" key="6">
    <source>
        <dbReference type="Proteomes" id="UP000618445"/>
    </source>
</evidence>
<feature type="region of interest" description="Disordered" evidence="4">
    <location>
        <begin position="336"/>
        <end position="355"/>
    </location>
</feature>
<dbReference type="InterPro" id="IPR019734">
    <property type="entry name" value="TPR_rpt"/>
</dbReference>
<dbReference type="SMART" id="SM00028">
    <property type="entry name" value="TPR"/>
    <property type="match status" value="4"/>
</dbReference>
<evidence type="ECO:0000256" key="1">
    <source>
        <dbReference type="ARBA" id="ARBA00022737"/>
    </source>
</evidence>
<accession>A0ABR8CHC3</accession>
<evidence type="ECO:0000256" key="4">
    <source>
        <dbReference type="SAM" id="MobiDB-lite"/>
    </source>
</evidence>
<protein>
    <submittedName>
        <fullName evidence="5">Tetratricopeptide repeat protein</fullName>
    </submittedName>
</protein>
<dbReference type="InterPro" id="IPR011990">
    <property type="entry name" value="TPR-like_helical_dom_sf"/>
</dbReference>
<feature type="compositionally biased region" description="Basic and acidic residues" evidence="4">
    <location>
        <begin position="340"/>
        <end position="355"/>
    </location>
</feature>
<evidence type="ECO:0000313" key="5">
    <source>
        <dbReference type="EMBL" id="MBD2319082.1"/>
    </source>
</evidence>
<keyword evidence="1" id="KW-0677">Repeat</keyword>
<dbReference type="Pfam" id="PF13181">
    <property type="entry name" value="TPR_8"/>
    <property type="match status" value="3"/>
</dbReference>
<dbReference type="Gene3D" id="1.25.40.10">
    <property type="entry name" value="Tetratricopeptide repeat domain"/>
    <property type="match status" value="2"/>
</dbReference>
<comment type="caution">
    <text evidence="5">The sequence shown here is derived from an EMBL/GenBank/DDBJ whole genome shotgun (WGS) entry which is preliminary data.</text>
</comment>
<proteinExistence type="predicted"/>